<feature type="compositionally biased region" description="Basic residues" evidence="1">
    <location>
        <begin position="1"/>
        <end position="10"/>
    </location>
</feature>
<dbReference type="EMBL" id="CP015005">
    <property type="protein sequence ID" value="AMS43416.1"/>
    <property type="molecule type" value="Genomic_DNA"/>
</dbReference>
<dbReference type="AlphaFoldDB" id="A0AAC8YTM9"/>
<evidence type="ECO:0000313" key="2">
    <source>
        <dbReference type="EMBL" id="AMS43416.1"/>
    </source>
</evidence>
<sequence>MARGGKRTGAGRKPGAATKRTRAIADKATAEGLTPLEVMLKAMRAHVDNNKLDEAASIAKDAAPYMHAKLASVQHSGPRGGPIPVVDLAKLSGDELDHLESIFGPLAGPGDDDGPDQAGEGEAS</sequence>
<evidence type="ECO:0000256" key="1">
    <source>
        <dbReference type="SAM" id="MobiDB-lite"/>
    </source>
</evidence>
<evidence type="ECO:0008006" key="4">
    <source>
        <dbReference type="Google" id="ProtNLM"/>
    </source>
</evidence>
<protein>
    <recommendedName>
        <fullName evidence="4">Terminase small subunit</fullName>
    </recommendedName>
</protein>
<evidence type="ECO:0000313" key="3">
    <source>
        <dbReference type="Proteomes" id="UP000075755"/>
    </source>
</evidence>
<organism evidence="2 3">
    <name type="scientific">Aminobacter aminovorans</name>
    <name type="common">Chelatobacter heintzii</name>
    <dbReference type="NCBI Taxonomy" id="83263"/>
    <lineage>
        <taxon>Bacteria</taxon>
        <taxon>Pseudomonadati</taxon>
        <taxon>Pseudomonadota</taxon>
        <taxon>Alphaproteobacteria</taxon>
        <taxon>Hyphomicrobiales</taxon>
        <taxon>Phyllobacteriaceae</taxon>
        <taxon>Aminobacter</taxon>
    </lineage>
</organism>
<name>A0AAC8YTM9_AMIAI</name>
<feature type="region of interest" description="Disordered" evidence="1">
    <location>
        <begin position="100"/>
        <end position="124"/>
    </location>
</feature>
<feature type="region of interest" description="Disordered" evidence="1">
    <location>
        <begin position="1"/>
        <end position="22"/>
    </location>
</feature>
<proteinExistence type="predicted"/>
<dbReference type="KEGG" id="aak:AA2016_4504"/>
<reference evidence="2 3" key="1">
    <citation type="submission" date="2016-03" db="EMBL/GenBank/DDBJ databases">
        <title>Complete genome of Aminobacter aminovorans KCTC 2477.</title>
        <authorList>
            <person name="Kim K.M."/>
        </authorList>
    </citation>
    <scope>NUCLEOTIDE SEQUENCE [LARGE SCALE GENOMIC DNA]</scope>
    <source>
        <strain evidence="2 3">KCTC 2477</strain>
    </source>
</reference>
<accession>A0AAC8YTM9</accession>
<gene>
    <name evidence="2" type="ORF">AA2016_4504</name>
</gene>
<dbReference type="Proteomes" id="UP000075755">
    <property type="component" value="Chromosome"/>
</dbReference>